<keyword evidence="10 14" id="KW-0408">Iron</keyword>
<dbReference type="InterPro" id="IPR005760">
    <property type="entry name" value="A/G_AdeGlyc_MutY"/>
</dbReference>
<evidence type="ECO:0000259" key="15">
    <source>
        <dbReference type="SMART" id="SM00478"/>
    </source>
</evidence>
<dbReference type="SMART" id="SM00525">
    <property type="entry name" value="FES"/>
    <property type="match status" value="1"/>
</dbReference>
<dbReference type="PROSITE" id="PS01155">
    <property type="entry name" value="ENDONUCLEASE_III_2"/>
    <property type="match status" value="1"/>
</dbReference>
<evidence type="ECO:0000256" key="5">
    <source>
        <dbReference type="ARBA" id="ARBA00022023"/>
    </source>
</evidence>
<dbReference type="InterPro" id="IPR015797">
    <property type="entry name" value="NUDIX_hydrolase-like_dom_sf"/>
</dbReference>
<accession>A9KCK4</accession>
<evidence type="ECO:0000256" key="9">
    <source>
        <dbReference type="ARBA" id="ARBA00022801"/>
    </source>
</evidence>
<dbReference type="GO" id="GO:0006298">
    <property type="term" value="P:mismatch repair"/>
    <property type="evidence" value="ECO:0007669"/>
    <property type="project" value="TreeGrafter"/>
</dbReference>
<reference evidence="16 17" key="1">
    <citation type="journal article" date="2009" name="Infect. Immun.">
        <title>Comparative genomics reveal extensive transposon-mediated genomic plasticity and diversity among potential effector proteins within the genus Coxiella.</title>
        <authorList>
            <person name="Beare P.A."/>
            <person name="Unsworth N."/>
            <person name="Andoh M."/>
            <person name="Voth D.E."/>
            <person name="Omsland A."/>
            <person name="Gilk S.D."/>
            <person name="Williams K.P."/>
            <person name="Sobral B.W."/>
            <person name="Kupko J.J.III."/>
            <person name="Porcella S.F."/>
            <person name="Samuel J.E."/>
            <person name="Heinzen R.A."/>
        </authorList>
    </citation>
    <scope>NUCLEOTIDE SEQUENCE [LARGE SCALE GENOMIC DNA]</scope>
    <source>
        <strain evidence="16 17">Dugway 5J108-111</strain>
    </source>
</reference>
<evidence type="ECO:0000256" key="3">
    <source>
        <dbReference type="ARBA" id="ARBA00008343"/>
    </source>
</evidence>
<dbReference type="Pfam" id="PF00730">
    <property type="entry name" value="HhH-GPD"/>
    <property type="match status" value="1"/>
</dbReference>
<evidence type="ECO:0000256" key="1">
    <source>
        <dbReference type="ARBA" id="ARBA00000843"/>
    </source>
</evidence>
<dbReference type="Gene3D" id="1.10.1670.10">
    <property type="entry name" value="Helix-hairpin-Helix base-excision DNA repair enzymes (C-terminal)"/>
    <property type="match status" value="1"/>
</dbReference>
<comment type="similarity">
    <text evidence="3 14">Belongs to the Nth/MutY family.</text>
</comment>
<dbReference type="InterPro" id="IPR011257">
    <property type="entry name" value="DNA_glycosylase"/>
</dbReference>
<dbReference type="Gene3D" id="3.90.79.10">
    <property type="entry name" value="Nucleoside Triphosphate Pyrophosphohydrolase"/>
    <property type="match status" value="1"/>
</dbReference>
<sequence>MDSKQFAQGVLRWFDRYGRHDLPWQKKLTPYRVWVSEIMLQQTQVSTVIPYFERFIKRFPTVGALALAPLDEILAHWSGLGYYARARNLHRAAQIIHVTYHGRFPSTVETLSSLPGIGRSTAGAVLSLGMHQYAVILDGNVKRVLARYNALDVPINQQVGINILWNLAEKYTPKNRCWDYNQAMMDIGAMICTRTKPKCSLCPLKSSCKAHRLSQQMNFPIKKAKTARAQKAAYLLLLRNSRGEILLEKRPPTGIWGGLWSFPQCPIEEDIDKWCQTKLGFEAVICERWNSIFHQFSHFEFEIKPVLLQIETRQPRMMECPPQIWYKEHSALPGGIAAPVARLLKQLTQQTAVL</sequence>
<evidence type="ECO:0000256" key="2">
    <source>
        <dbReference type="ARBA" id="ARBA00002933"/>
    </source>
</evidence>
<keyword evidence="9 16" id="KW-0378">Hydrolase</keyword>
<dbReference type="SMART" id="SM00478">
    <property type="entry name" value="ENDO3c"/>
    <property type="match status" value="1"/>
</dbReference>
<dbReference type="SUPFAM" id="SSF48150">
    <property type="entry name" value="DNA-glycosylase"/>
    <property type="match status" value="1"/>
</dbReference>
<dbReference type="GO" id="GO:0035485">
    <property type="term" value="F:adenine/guanine mispair binding"/>
    <property type="evidence" value="ECO:0007669"/>
    <property type="project" value="TreeGrafter"/>
</dbReference>
<evidence type="ECO:0000256" key="6">
    <source>
        <dbReference type="ARBA" id="ARBA00022485"/>
    </source>
</evidence>
<dbReference type="InterPro" id="IPR004036">
    <property type="entry name" value="Endonuclease-III-like_CS2"/>
</dbReference>
<proteinExistence type="inferred from homology"/>
<dbReference type="EMBL" id="CP000733">
    <property type="protein sequence ID" value="ABS78346.1"/>
    <property type="molecule type" value="Genomic_DNA"/>
</dbReference>
<dbReference type="InterPro" id="IPR003651">
    <property type="entry name" value="Endonuclease3_FeS-loop_motif"/>
</dbReference>
<dbReference type="PROSITE" id="PS00764">
    <property type="entry name" value="ENDONUCLEASE_III_1"/>
    <property type="match status" value="1"/>
</dbReference>
<dbReference type="InterPro" id="IPR003265">
    <property type="entry name" value="HhH-GPD_domain"/>
</dbReference>
<evidence type="ECO:0000256" key="11">
    <source>
        <dbReference type="ARBA" id="ARBA00023014"/>
    </source>
</evidence>
<dbReference type="PANTHER" id="PTHR42944">
    <property type="entry name" value="ADENINE DNA GLYCOSYLASE"/>
    <property type="match status" value="1"/>
</dbReference>
<evidence type="ECO:0000256" key="8">
    <source>
        <dbReference type="ARBA" id="ARBA00022763"/>
    </source>
</evidence>
<dbReference type="InterPro" id="IPR000445">
    <property type="entry name" value="HhH_motif"/>
</dbReference>
<dbReference type="GO" id="GO:0032357">
    <property type="term" value="F:oxidized purine DNA binding"/>
    <property type="evidence" value="ECO:0007669"/>
    <property type="project" value="TreeGrafter"/>
</dbReference>
<dbReference type="SUPFAM" id="SSF55811">
    <property type="entry name" value="Nudix"/>
    <property type="match status" value="1"/>
</dbReference>
<dbReference type="Gene3D" id="1.10.340.30">
    <property type="entry name" value="Hypothetical protein, domain 2"/>
    <property type="match status" value="1"/>
</dbReference>
<dbReference type="RefSeq" id="WP_005768498.1">
    <property type="nucleotide sequence ID" value="NC_009727.1"/>
</dbReference>
<feature type="domain" description="HhH-GPD" evidence="15">
    <location>
        <begin position="39"/>
        <end position="190"/>
    </location>
</feature>
<dbReference type="GO" id="GO:0034039">
    <property type="term" value="F:8-oxo-7,8-dihydroguanine DNA N-glycosylase activity"/>
    <property type="evidence" value="ECO:0007669"/>
    <property type="project" value="TreeGrafter"/>
</dbReference>
<comment type="function">
    <text evidence="2">Adenine glycosylase active on G-A mispairs. MutY also corrects error-prone DNA synthesis past GO lesions which are due to the oxidatively damaged form of guanine: 7,8-dihydro-8-oxoguanine (8-oxo-dGTP).</text>
</comment>
<keyword evidence="11" id="KW-0411">Iron-sulfur</keyword>
<dbReference type="PANTHER" id="PTHR42944:SF1">
    <property type="entry name" value="ADENINE DNA GLYCOSYLASE"/>
    <property type="match status" value="1"/>
</dbReference>
<dbReference type="Proteomes" id="UP000008555">
    <property type="component" value="Chromosome"/>
</dbReference>
<dbReference type="NCBIfam" id="NF008132">
    <property type="entry name" value="PRK10880.1"/>
    <property type="match status" value="1"/>
</dbReference>
<gene>
    <name evidence="16" type="primary">mutY</name>
    <name evidence="16" type="ordered locus">CBUD_1133</name>
</gene>
<name>A9KCK4_COXBN</name>
<dbReference type="GO" id="GO:0046872">
    <property type="term" value="F:metal ion binding"/>
    <property type="evidence" value="ECO:0007669"/>
    <property type="project" value="UniProtKB-UniRule"/>
</dbReference>
<organism evidence="16 17">
    <name type="scientific">Coxiella burnetii (strain Dugway 5J108-111)</name>
    <dbReference type="NCBI Taxonomy" id="434922"/>
    <lineage>
        <taxon>Bacteria</taxon>
        <taxon>Pseudomonadati</taxon>
        <taxon>Pseudomonadota</taxon>
        <taxon>Gammaproteobacteria</taxon>
        <taxon>Legionellales</taxon>
        <taxon>Coxiellaceae</taxon>
        <taxon>Coxiella</taxon>
    </lineage>
</organism>
<dbReference type="Pfam" id="PF00633">
    <property type="entry name" value="HHH"/>
    <property type="match status" value="1"/>
</dbReference>
<evidence type="ECO:0000313" key="16">
    <source>
        <dbReference type="EMBL" id="ABS78346.1"/>
    </source>
</evidence>
<dbReference type="InterPro" id="IPR044298">
    <property type="entry name" value="MIG/MutY"/>
</dbReference>
<evidence type="ECO:0000256" key="10">
    <source>
        <dbReference type="ARBA" id="ARBA00023004"/>
    </source>
</evidence>
<dbReference type="Pfam" id="PF14815">
    <property type="entry name" value="NUDIX_4"/>
    <property type="match status" value="1"/>
</dbReference>
<evidence type="ECO:0000313" key="17">
    <source>
        <dbReference type="Proteomes" id="UP000008555"/>
    </source>
</evidence>
<keyword evidence="13 14" id="KW-0326">Glycosidase</keyword>
<dbReference type="EC" id="3.2.2.31" evidence="4 14"/>
<dbReference type="FunFam" id="1.10.340.30:FF:000002">
    <property type="entry name" value="Adenine DNA glycosylase"/>
    <property type="match status" value="1"/>
</dbReference>
<comment type="cofactor">
    <cofactor evidence="14">
        <name>[4Fe-4S] cluster</name>
        <dbReference type="ChEBI" id="CHEBI:49883"/>
    </cofactor>
    <text evidence="14">Binds 1 [4Fe-4S] cluster.</text>
</comment>
<dbReference type="KEGG" id="cbd:CBUD_1133"/>
<keyword evidence="7" id="KW-0479">Metal-binding</keyword>
<evidence type="ECO:0000256" key="13">
    <source>
        <dbReference type="ARBA" id="ARBA00023295"/>
    </source>
</evidence>
<evidence type="ECO:0000256" key="14">
    <source>
        <dbReference type="RuleBase" id="RU365096"/>
    </source>
</evidence>
<keyword evidence="6" id="KW-0004">4Fe-4S</keyword>
<protein>
    <recommendedName>
        <fullName evidence="5 14">Adenine DNA glycosylase</fullName>
        <ecNumber evidence="4 14">3.2.2.31</ecNumber>
    </recommendedName>
</protein>
<comment type="catalytic activity">
    <reaction evidence="1 14">
        <text>Hydrolyzes free adenine bases from 7,8-dihydro-8-oxoguanine:adenine mismatched double-stranded DNA, leaving an apurinic site.</text>
        <dbReference type="EC" id="3.2.2.31"/>
    </reaction>
</comment>
<dbReference type="CDD" id="cd03431">
    <property type="entry name" value="NUDIX_DNA_Glycosylase_C-MutY"/>
    <property type="match status" value="1"/>
</dbReference>
<dbReference type="NCBIfam" id="TIGR01084">
    <property type="entry name" value="mutY"/>
    <property type="match status" value="1"/>
</dbReference>
<evidence type="ECO:0000256" key="7">
    <source>
        <dbReference type="ARBA" id="ARBA00022723"/>
    </source>
</evidence>
<dbReference type="InterPro" id="IPR004035">
    <property type="entry name" value="Endouclease-III_FeS-bd_BS"/>
</dbReference>
<dbReference type="InterPro" id="IPR023170">
    <property type="entry name" value="HhH_base_excis_C"/>
</dbReference>
<dbReference type="CDD" id="cd00056">
    <property type="entry name" value="ENDO3c"/>
    <property type="match status" value="1"/>
</dbReference>
<dbReference type="GO" id="GO:0051539">
    <property type="term" value="F:4 iron, 4 sulfur cluster binding"/>
    <property type="evidence" value="ECO:0007669"/>
    <property type="project" value="UniProtKB-UniRule"/>
</dbReference>
<evidence type="ECO:0000256" key="4">
    <source>
        <dbReference type="ARBA" id="ARBA00012045"/>
    </source>
</evidence>
<dbReference type="GO" id="GO:0000701">
    <property type="term" value="F:purine-specific mismatch base pair DNA N-glycosylase activity"/>
    <property type="evidence" value="ECO:0007669"/>
    <property type="project" value="UniProtKB-EC"/>
</dbReference>
<evidence type="ECO:0000256" key="12">
    <source>
        <dbReference type="ARBA" id="ARBA00023204"/>
    </source>
</evidence>
<keyword evidence="12" id="KW-0234">DNA repair</keyword>
<dbReference type="InterPro" id="IPR029119">
    <property type="entry name" value="MutY_C"/>
</dbReference>
<keyword evidence="8 14" id="KW-0227">DNA damage</keyword>
<dbReference type="HOGENOM" id="CLU_012862_0_2_6"/>
<dbReference type="AlphaFoldDB" id="A9KCK4"/>
<dbReference type="GO" id="GO:0006284">
    <property type="term" value="P:base-excision repair"/>
    <property type="evidence" value="ECO:0007669"/>
    <property type="project" value="UniProtKB-UniRule"/>
</dbReference>